<gene>
    <name evidence="1" type="ORF">KPL71_012275</name>
</gene>
<keyword evidence="2" id="KW-1185">Reference proteome</keyword>
<comment type="caution">
    <text evidence="1">The sequence shown here is derived from an EMBL/GenBank/DDBJ whole genome shotgun (WGS) entry which is preliminary data.</text>
</comment>
<name>A0ACB8L9I6_CITSI</name>
<evidence type="ECO:0000313" key="1">
    <source>
        <dbReference type="EMBL" id="KAH9770133.1"/>
    </source>
</evidence>
<dbReference type="Proteomes" id="UP000829398">
    <property type="component" value="Chromosome 4"/>
</dbReference>
<reference evidence="2" key="1">
    <citation type="journal article" date="2023" name="Hortic. Res.">
        <title>A chromosome-level phased genome enabling allele-level studies in sweet orange: a case study on citrus Huanglongbing tolerance.</title>
        <authorList>
            <person name="Wu B."/>
            <person name="Yu Q."/>
            <person name="Deng Z."/>
            <person name="Duan Y."/>
            <person name="Luo F."/>
            <person name="Gmitter F. Jr."/>
        </authorList>
    </citation>
    <scope>NUCLEOTIDE SEQUENCE [LARGE SCALE GENOMIC DNA]</scope>
    <source>
        <strain evidence="2">cv. Valencia</strain>
    </source>
</reference>
<protein>
    <submittedName>
        <fullName evidence="1">Uncharacterized protein</fullName>
    </submittedName>
</protein>
<accession>A0ACB8L9I6</accession>
<proteinExistence type="predicted"/>
<dbReference type="EMBL" id="CM039173">
    <property type="protein sequence ID" value="KAH9770133.1"/>
    <property type="molecule type" value="Genomic_DNA"/>
</dbReference>
<organism evidence="1 2">
    <name type="scientific">Citrus sinensis</name>
    <name type="common">Sweet orange</name>
    <name type="synonym">Citrus aurantium var. sinensis</name>
    <dbReference type="NCBI Taxonomy" id="2711"/>
    <lineage>
        <taxon>Eukaryota</taxon>
        <taxon>Viridiplantae</taxon>
        <taxon>Streptophyta</taxon>
        <taxon>Embryophyta</taxon>
        <taxon>Tracheophyta</taxon>
        <taxon>Spermatophyta</taxon>
        <taxon>Magnoliopsida</taxon>
        <taxon>eudicotyledons</taxon>
        <taxon>Gunneridae</taxon>
        <taxon>Pentapetalae</taxon>
        <taxon>rosids</taxon>
        <taxon>malvids</taxon>
        <taxon>Sapindales</taxon>
        <taxon>Rutaceae</taxon>
        <taxon>Aurantioideae</taxon>
        <taxon>Citrus</taxon>
    </lineage>
</organism>
<evidence type="ECO:0000313" key="2">
    <source>
        <dbReference type="Proteomes" id="UP000829398"/>
    </source>
</evidence>
<sequence>MKIISWNVRGLGNTRTFLAVKDILREHKPHILFVCETKLKQVQMSNMGKSLGFDNCFSVGRNRMGGGLALLWNYESDISIISYSNHHIDVVVSEVNRKKWRCTGIYGHPKSMQKRHTWTLLRRLAGLFNYPWLCFGDFNEILNLNEKLGGNDRCLNMVAEFREAVTDCSLVDLGCKGYPFTWSNKRYGPHLIEERLDRFLGSKGWEQSSYEVFPI</sequence>